<reference evidence="3" key="1">
    <citation type="journal article" date="2013" name="Genome Biol.">
        <title>Reference genomes and transcriptomes of Nicotiana sylvestris and Nicotiana tomentosiformis.</title>
        <authorList>
            <person name="Sierro N."/>
            <person name="Battey J.N."/>
            <person name="Ouadi S."/>
            <person name="Bovet L."/>
            <person name="Goepfert S."/>
            <person name="Bakaher N."/>
            <person name="Peitsch M.C."/>
            <person name="Ivanov N.V."/>
        </authorList>
    </citation>
    <scope>NUCLEOTIDE SEQUENCE [LARGE SCALE GENOMIC DNA]</scope>
</reference>
<sequence length="158" mass="17426">MDLLASKKDTAQAQLSSVERQLQSMKEEILVRAKKIEELETQLVAELAKATSEVEKVKAEAEAFMAVYRANAEAANAQAKDIFYVAEVRLSCVASHAKYQSRRETLEEIHARGFDLTADIESEKVLEAEVEAFLSDDESGSASGYESGEYEDEAPGED</sequence>
<evidence type="ECO:0000313" key="4">
    <source>
        <dbReference type="RefSeq" id="XP_009790675.1"/>
    </source>
</evidence>
<protein>
    <submittedName>
        <fullName evidence="4">Uncharacterized protein LOC104238094</fullName>
    </submittedName>
</protein>
<name>A0A1U7XVZ9_NICSY</name>
<keyword evidence="1" id="KW-0175">Coiled coil</keyword>
<accession>A0A1U7XVZ9</accession>
<keyword evidence="3" id="KW-1185">Reference proteome</keyword>
<dbReference type="AlphaFoldDB" id="A0A1U7XVZ9"/>
<evidence type="ECO:0000313" key="3">
    <source>
        <dbReference type="Proteomes" id="UP000189701"/>
    </source>
</evidence>
<gene>
    <name evidence="4" type="primary">LOC104238094</name>
</gene>
<feature type="coiled-coil region" evidence="1">
    <location>
        <begin position="1"/>
        <end position="67"/>
    </location>
</feature>
<proteinExistence type="predicted"/>
<feature type="region of interest" description="Disordered" evidence="2">
    <location>
        <begin position="135"/>
        <end position="158"/>
    </location>
</feature>
<evidence type="ECO:0000256" key="2">
    <source>
        <dbReference type="SAM" id="MobiDB-lite"/>
    </source>
</evidence>
<evidence type="ECO:0000256" key="1">
    <source>
        <dbReference type="SAM" id="Coils"/>
    </source>
</evidence>
<feature type="compositionally biased region" description="Acidic residues" evidence="2">
    <location>
        <begin position="148"/>
        <end position="158"/>
    </location>
</feature>
<dbReference type="Proteomes" id="UP000189701">
    <property type="component" value="Unplaced"/>
</dbReference>
<reference evidence="4" key="2">
    <citation type="submission" date="2025-08" db="UniProtKB">
        <authorList>
            <consortium name="RefSeq"/>
        </authorList>
    </citation>
    <scope>IDENTIFICATION</scope>
    <source>
        <tissue evidence="4">Leaf</tissue>
    </source>
</reference>
<dbReference type="RefSeq" id="XP_009790675.1">
    <property type="nucleotide sequence ID" value="XM_009792373.1"/>
</dbReference>
<organism evidence="3 4">
    <name type="scientific">Nicotiana sylvestris</name>
    <name type="common">Wood tobacco</name>
    <name type="synonym">South American tobacco</name>
    <dbReference type="NCBI Taxonomy" id="4096"/>
    <lineage>
        <taxon>Eukaryota</taxon>
        <taxon>Viridiplantae</taxon>
        <taxon>Streptophyta</taxon>
        <taxon>Embryophyta</taxon>
        <taxon>Tracheophyta</taxon>
        <taxon>Spermatophyta</taxon>
        <taxon>Magnoliopsida</taxon>
        <taxon>eudicotyledons</taxon>
        <taxon>Gunneridae</taxon>
        <taxon>Pentapetalae</taxon>
        <taxon>asterids</taxon>
        <taxon>lamiids</taxon>
        <taxon>Solanales</taxon>
        <taxon>Solanaceae</taxon>
        <taxon>Nicotianoideae</taxon>
        <taxon>Nicotianeae</taxon>
        <taxon>Nicotiana</taxon>
    </lineage>
</organism>